<dbReference type="RefSeq" id="WP_099094104.1">
    <property type="nucleotide sequence ID" value="NZ_PDNU01000003.1"/>
</dbReference>
<keyword evidence="2" id="KW-0378">Hydrolase</keyword>
<dbReference type="PANTHER" id="PTHR31793:SF27">
    <property type="entry name" value="NOVEL THIOESTERASE SUPERFAMILY DOMAIN AND SAPOSIN A-TYPE DOMAIN CONTAINING PROTEIN (0610012H03RIK)"/>
    <property type="match status" value="1"/>
</dbReference>
<dbReference type="CDD" id="cd00586">
    <property type="entry name" value="4HBT"/>
    <property type="match status" value="1"/>
</dbReference>
<dbReference type="Pfam" id="PF13279">
    <property type="entry name" value="4HBT_2"/>
    <property type="match status" value="1"/>
</dbReference>
<organism evidence="3 4">
    <name type="scientific">Teichococcus rhizosphaerae</name>
    <dbReference type="NCBI Taxonomy" id="1335062"/>
    <lineage>
        <taxon>Bacteria</taxon>
        <taxon>Pseudomonadati</taxon>
        <taxon>Pseudomonadota</taxon>
        <taxon>Alphaproteobacteria</taxon>
        <taxon>Acetobacterales</taxon>
        <taxon>Roseomonadaceae</taxon>
        <taxon>Roseomonas</taxon>
    </lineage>
</organism>
<dbReference type="EMBL" id="PDNU01000003">
    <property type="protein sequence ID" value="PHK96374.1"/>
    <property type="molecule type" value="Genomic_DNA"/>
</dbReference>
<reference evidence="3 4" key="1">
    <citation type="submission" date="2017-10" db="EMBL/GenBank/DDBJ databases">
        <authorList>
            <person name="Banno H."/>
            <person name="Chua N.-H."/>
        </authorList>
    </citation>
    <scope>NUCLEOTIDE SEQUENCE [LARGE SCALE GENOMIC DNA]</scope>
    <source>
        <strain evidence="3 4">YW11</strain>
    </source>
</reference>
<dbReference type="PANTHER" id="PTHR31793">
    <property type="entry name" value="4-HYDROXYBENZOYL-COA THIOESTERASE FAMILY MEMBER"/>
    <property type="match status" value="1"/>
</dbReference>
<dbReference type="AlphaFoldDB" id="A0A2C7AGW6"/>
<dbReference type="InterPro" id="IPR029069">
    <property type="entry name" value="HotDog_dom_sf"/>
</dbReference>
<evidence type="ECO:0000256" key="1">
    <source>
        <dbReference type="ARBA" id="ARBA00005953"/>
    </source>
</evidence>
<name>A0A2C7AGW6_9PROT</name>
<comment type="similarity">
    <text evidence="1">Belongs to the 4-hydroxybenzoyl-CoA thioesterase family.</text>
</comment>
<gene>
    <name evidence="3" type="ORF">CR162_03305</name>
</gene>
<dbReference type="OrthoDB" id="9799036at2"/>
<dbReference type="GO" id="GO:0047617">
    <property type="term" value="F:fatty acyl-CoA hydrolase activity"/>
    <property type="evidence" value="ECO:0007669"/>
    <property type="project" value="TreeGrafter"/>
</dbReference>
<comment type="caution">
    <text evidence="3">The sequence shown here is derived from an EMBL/GenBank/DDBJ whole genome shotgun (WGS) entry which is preliminary data.</text>
</comment>
<evidence type="ECO:0000313" key="4">
    <source>
        <dbReference type="Proteomes" id="UP000223527"/>
    </source>
</evidence>
<evidence type="ECO:0000256" key="2">
    <source>
        <dbReference type="ARBA" id="ARBA00022801"/>
    </source>
</evidence>
<dbReference type="Gene3D" id="3.10.129.10">
    <property type="entry name" value="Hotdog Thioesterase"/>
    <property type="match status" value="1"/>
</dbReference>
<dbReference type="Proteomes" id="UP000223527">
    <property type="component" value="Unassembled WGS sequence"/>
</dbReference>
<sequence>MSKSIPRRADYRHFQDIPTRWGDQDSYGHINNAAYYFYFDTLVALFLAGRGLQPAPADPGSSLAVVVETMCRFHSPAYFPDVLAGGLRVARIGRSSVRYEIGLFRAGEELACAEGHFVHVQVDAATQRQTVPVPQALRDALAALLVPEAEAG</sequence>
<keyword evidence="4" id="KW-1185">Reference proteome</keyword>
<dbReference type="SUPFAM" id="SSF54637">
    <property type="entry name" value="Thioesterase/thiol ester dehydrase-isomerase"/>
    <property type="match status" value="1"/>
</dbReference>
<accession>A0A2C7AGW6</accession>
<protein>
    <submittedName>
        <fullName evidence="3">Thioesterase</fullName>
    </submittedName>
</protein>
<evidence type="ECO:0000313" key="3">
    <source>
        <dbReference type="EMBL" id="PHK96374.1"/>
    </source>
</evidence>
<dbReference type="InterPro" id="IPR050563">
    <property type="entry name" value="4-hydroxybenzoyl-CoA_TE"/>
</dbReference>
<proteinExistence type="inferred from homology"/>